<dbReference type="EMBL" id="CP012559">
    <property type="protein sequence ID" value="ALB28616.1"/>
    <property type="molecule type" value="Genomic_DNA"/>
</dbReference>
<gene>
    <name evidence="2" type="ORF">JP39_04165</name>
</gene>
<organism evidence="2 3">
    <name type="scientific">Companilactobacillus heilongjiangensis</name>
    <dbReference type="NCBI Taxonomy" id="1074467"/>
    <lineage>
        <taxon>Bacteria</taxon>
        <taxon>Bacillati</taxon>
        <taxon>Bacillota</taxon>
        <taxon>Bacilli</taxon>
        <taxon>Lactobacillales</taxon>
        <taxon>Lactobacillaceae</taxon>
        <taxon>Companilactobacillus</taxon>
    </lineage>
</organism>
<dbReference type="RefSeq" id="WP_041500766.1">
    <property type="nucleotide sequence ID" value="NZ_BJDV01000012.1"/>
</dbReference>
<feature type="signal peptide" evidence="1">
    <location>
        <begin position="1"/>
        <end position="30"/>
    </location>
</feature>
<dbReference type="OrthoDB" id="2255372at2"/>
<protein>
    <recommendedName>
        <fullName evidence="4">Surface layer protein A domain-containing protein</fullName>
    </recommendedName>
</protein>
<dbReference type="Proteomes" id="UP000061546">
    <property type="component" value="Chromosome"/>
</dbReference>
<evidence type="ECO:0000313" key="3">
    <source>
        <dbReference type="Proteomes" id="UP000061546"/>
    </source>
</evidence>
<evidence type="ECO:0000313" key="2">
    <source>
        <dbReference type="EMBL" id="ALB28616.1"/>
    </source>
</evidence>
<name>A0A0K2LBE3_9LACO</name>
<evidence type="ECO:0000256" key="1">
    <source>
        <dbReference type="SAM" id="SignalP"/>
    </source>
</evidence>
<proteinExistence type="predicted"/>
<keyword evidence="1" id="KW-0732">Signal</keyword>
<sequence>MKNNKRVFVLASVLLFSGFLLGGNSQVVKAAGETDTASVPTSDSVEYDIEGSNVITSDDGTVSADITYNGVQYSVKGKIGTTVKAMSTDGSGKSVEVSIIDRKSSEVDDSSSNYKINLLGIYSTSYQVFNSFGKEVKGEYVDGGKDYSLSQKMTLNDDDDYDKKNSYYLIGDDKWIKPSFKGTTISGTDNFTLKSNPYFAINKSNPITYDDSEWDNYSINSDGTVEGTVKKYSYEYKKDIEYNFKGSIGQTVDATLTPEEDTEYDLNPIKVKIANKPLSKDFGFATISLSGSGKNRYELYLCDDYSNYFFKEGSEYPGNTAFFVPIAKVDRDGDIFYEVTQSEWIKQEDGVELSTDFDYTPEPYIEIVQNQVITSSVTFPSNLGEKTVSDITGEVGDNLTVPVPTISGYKADKSTVSAHVNAEGTITTKDSVKYTPIKSNSGSSSNTDRVKPEYLKQTVSTFPDKPNVKLYHLNADSMTADDTRALAPNSDWQSDQRVVVKGDTYYRVATNEWVKASQAYIYTAHPIVVETKLNGIKKLASAEGNTVTDRALASDTDWYSDRIAYLNDGTTEYYRVATNEFVKQSDVNEISK</sequence>
<accession>A0A0K2LBE3</accession>
<dbReference type="KEGG" id="lhi:JP39_04165"/>
<evidence type="ECO:0008006" key="4">
    <source>
        <dbReference type="Google" id="ProtNLM"/>
    </source>
</evidence>
<keyword evidence="3" id="KW-1185">Reference proteome</keyword>
<dbReference type="STRING" id="1074467.JP39_04165"/>
<reference evidence="2 3" key="1">
    <citation type="submission" date="2015-08" db="EMBL/GenBank/DDBJ databases">
        <title>Genomic sequence of Lactobacillus heilongjiangensis DSM 28069, isolated from Chinese traditional pickle.</title>
        <authorList>
            <person name="Jiang X."/>
            <person name="Zheng B."/>
            <person name="Cheng H."/>
        </authorList>
    </citation>
    <scope>NUCLEOTIDE SEQUENCE [LARGE SCALE GENOMIC DNA]</scope>
    <source>
        <strain evidence="2 3">DSM 28069</strain>
    </source>
</reference>
<feature type="chain" id="PRO_5005480234" description="Surface layer protein A domain-containing protein" evidence="1">
    <location>
        <begin position="31"/>
        <end position="592"/>
    </location>
</feature>
<dbReference type="AlphaFoldDB" id="A0A0K2LBE3"/>